<feature type="compositionally biased region" description="Low complexity" evidence="2">
    <location>
        <begin position="21"/>
        <end position="32"/>
    </location>
</feature>
<dbReference type="InterPro" id="IPR050922">
    <property type="entry name" value="LytR/CpsA/Psr_CW_biosynth"/>
</dbReference>
<evidence type="ECO:0000256" key="2">
    <source>
        <dbReference type="SAM" id="MobiDB-lite"/>
    </source>
</evidence>
<dbReference type="Proteomes" id="UP001596241">
    <property type="component" value="Unassembled WGS sequence"/>
</dbReference>
<protein>
    <submittedName>
        <fullName evidence="5">LCP family protein</fullName>
    </submittedName>
</protein>
<dbReference type="Pfam" id="PF03816">
    <property type="entry name" value="LytR_cpsA_psr"/>
    <property type="match status" value="1"/>
</dbReference>
<dbReference type="PANTHER" id="PTHR33392">
    <property type="entry name" value="POLYISOPRENYL-TEICHOIC ACID--PEPTIDOGLYCAN TEICHOIC ACID TRANSFERASE TAGU"/>
    <property type="match status" value="1"/>
</dbReference>
<keyword evidence="6" id="KW-1185">Reference proteome</keyword>
<keyword evidence="3" id="KW-0472">Membrane</keyword>
<feature type="region of interest" description="Disordered" evidence="2">
    <location>
        <begin position="1"/>
        <end position="94"/>
    </location>
</feature>
<comment type="similarity">
    <text evidence="1">Belongs to the LytR/CpsA/Psr (LCP) family.</text>
</comment>
<dbReference type="NCBIfam" id="TIGR00350">
    <property type="entry name" value="lytR_cpsA_psr"/>
    <property type="match status" value="1"/>
</dbReference>
<evidence type="ECO:0000313" key="5">
    <source>
        <dbReference type="EMBL" id="MFC5894626.1"/>
    </source>
</evidence>
<dbReference type="EMBL" id="JBHSPW010000007">
    <property type="protein sequence ID" value="MFC5894626.1"/>
    <property type="molecule type" value="Genomic_DNA"/>
</dbReference>
<sequence>MTTLYPPTSPPTPPPPPDPLTDPLTPTTGYLPWPANPHVAGHQEYGPGYGQGHGPTTDPLYVPAQAAYVPQPVAPHRPEPAGHASEPLTAYAPGPDGYASEPLTAYAPGPDGYASEPLTAYAPGPDGYATDPLIAYAPEPLTAYIPEHGTHVPDALVPYGPEHGGHPPAHPAPHETEAAPPAEPHPLDPADEDAALPDAPPVAGLPRRVRRPSRRRRSRLGRAVRACCVLLVLTLGGGAGAYAWADSRLDSTVDLSALPDRPAPGKGTNYLIVGSDSRAGLSAKQAQDLHTGSGIDAEGRRTDSMMVLHTGAHGTTITSLPRDSWVVIPAYVDPRTGIHHRPARNKLNAAFSLGGPELLVRTIESNTGLRVDHYTEIGFAGFVGIVDAVGGVRMCVDRHVVDEKSGLDLTRGCHTLSGRQALAFVRQRHQEKQGDLGRSRNQRKFLAALAAKAASRDVLFNPSALVGTAGAGLRTLIVDSATGLPRLTRLFEALQDASSGRGKQLNVPISGFGVGTSKGSVVVWDKAKSRRLFAELRADRPVTVTG</sequence>
<keyword evidence="3" id="KW-1133">Transmembrane helix</keyword>
<name>A0ABW1FKF8_9ACTN</name>
<dbReference type="PANTHER" id="PTHR33392:SF6">
    <property type="entry name" value="POLYISOPRENYL-TEICHOIC ACID--PEPTIDOGLYCAN TEICHOIC ACID TRANSFERASE TAGU"/>
    <property type="match status" value="1"/>
</dbReference>
<feature type="compositionally biased region" description="Pro residues" evidence="2">
    <location>
        <begin position="7"/>
        <end position="20"/>
    </location>
</feature>
<feature type="transmembrane region" description="Helical" evidence="3">
    <location>
        <begin position="223"/>
        <end position="245"/>
    </location>
</feature>
<evidence type="ECO:0000256" key="3">
    <source>
        <dbReference type="SAM" id="Phobius"/>
    </source>
</evidence>
<feature type="region of interest" description="Disordered" evidence="2">
    <location>
        <begin position="159"/>
        <end position="217"/>
    </location>
</feature>
<dbReference type="InterPro" id="IPR004474">
    <property type="entry name" value="LytR_CpsA_psr"/>
</dbReference>
<dbReference type="RefSeq" id="WP_345088770.1">
    <property type="nucleotide sequence ID" value="NZ_BAAAWG010000015.1"/>
</dbReference>
<evidence type="ECO:0000256" key="1">
    <source>
        <dbReference type="ARBA" id="ARBA00006068"/>
    </source>
</evidence>
<gene>
    <name evidence="5" type="ORF">ACFP3M_17575</name>
</gene>
<feature type="compositionally biased region" description="Low complexity" evidence="2">
    <location>
        <begin position="61"/>
        <end position="71"/>
    </location>
</feature>
<organism evidence="5 6">
    <name type="scientific">Streptomyces ramulosus</name>
    <dbReference type="NCBI Taxonomy" id="47762"/>
    <lineage>
        <taxon>Bacteria</taxon>
        <taxon>Bacillati</taxon>
        <taxon>Actinomycetota</taxon>
        <taxon>Actinomycetes</taxon>
        <taxon>Kitasatosporales</taxon>
        <taxon>Streptomycetaceae</taxon>
        <taxon>Streptomyces</taxon>
    </lineage>
</organism>
<evidence type="ECO:0000259" key="4">
    <source>
        <dbReference type="Pfam" id="PF03816"/>
    </source>
</evidence>
<proteinExistence type="inferred from homology"/>
<evidence type="ECO:0000313" key="6">
    <source>
        <dbReference type="Proteomes" id="UP001596241"/>
    </source>
</evidence>
<reference evidence="6" key="1">
    <citation type="journal article" date="2019" name="Int. J. Syst. Evol. Microbiol.">
        <title>The Global Catalogue of Microorganisms (GCM) 10K type strain sequencing project: providing services to taxonomists for standard genome sequencing and annotation.</title>
        <authorList>
            <consortium name="The Broad Institute Genomics Platform"/>
            <consortium name="The Broad Institute Genome Sequencing Center for Infectious Disease"/>
            <person name="Wu L."/>
            <person name="Ma J."/>
        </authorList>
    </citation>
    <scope>NUCLEOTIDE SEQUENCE [LARGE SCALE GENOMIC DNA]</scope>
    <source>
        <strain evidence="6">CGMCC 1.15809</strain>
    </source>
</reference>
<accession>A0ABW1FKF8</accession>
<keyword evidence="3" id="KW-0812">Transmembrane</keyword>
<comment type="caution">
    <text evidence="5">The sequence shown here is derived from an EMBL/GenBank/DDBJ whole genome shotgun (WGS) entry which is preliminary data.</text>
</comment>
<feature type="compositionally biased region" description="Basic residues" evidence="2">
    <location>
        <begin position="207"/>
        <end position="217"/>
    </location>
</feature>
<feature type="domain" description="Cell envelope-related transcriptional attenuator" evidence="4">
    <location>
        <begin position="301"/>
        <end position="454"/>
    </location>
</feature>
<dbReference type="Gene3D" id="3.40.630.190">
    <property type="entry name" value="LCP protein"/>
    <property type="match status" value="1"/>
</dbReference>